<keyword evidence="1" id="KW-1133">Transmembrane helix</keyword>
<dbReference type="PANTHER" id="PTHR22911">
    <property type="entry name" value="ACYL-MALONYL CONDENSING ENZYME-RELATED"/>
    <property type="match status" value="1"/>
</dbReference>
<feature type="transmembrane region" description="Helical" evidence="1">
    <location>
        <begin position="201"/>
        <end position="221"/>
    </location>
</feature>
<protein>
    <submittedName>
        <fullName evidence="3">EamA-like transporter family protein</fullName>
    </submittedName>
</protein>
<keyword evidence="1" id="KW-0472">Membrane</keyword>
<dbReference type="Gene3D" id="1.10.3730.20">
    <property type="match status" value="2"/>
</dbReference>
<feature type="transmembrane region" description="Helical" evidence="1">
    <location>
        <begin position="67"/>
        <end position="85"/>
    </location>
</feature>
<dbReference type="InterPro" id="IPR037185">
    <property type="entry name" value="EmrE-like"/>
</dbReference>
<evidence type="ECO:0000313" key="3">
    <source>
        <dbReference type="EMBL" id="PTM55193.1"/>
    </source>
</evidence>
<dbReference type="Proteomes" id="UP000241808">
    <property type="component" value="Unassembled WGS sequence"/>
</dbReference>
<gene>
    <name evidence="3" type="ORF">C8P69_105346</name>
</gene>
<feature type="transmembrane region" description="Helical" evidence="1">
    <location>
        <begin position="166"/>
        <end position="189"/>
    </location>
</feature>
<evidence type="ECO:0000259" key="2">
    <source>
        <dbReference type="Pfam" id="PF00892"/>
    </source>
</evidence>
<name>A0A2T4Z369_9HYPH</name>
<dbReference type="SUPFAM" id="SSF103481">
    <property type="entry name" value="Multidrug resistance efflux transporter EmrE"/>
    <property type="match status" value="2"/>
</dbReference>
<feature type="transmembrane region" description="Helical" evidence="1">
    <location>
        <begin position="255"/>
        <end position="275"/>
    </location>
</feature>
<feature type="domain" description="EamA" evidence="2">
    <location>
        <begin position="3"/>
        <end position="130"/>
    </location>
</feature>
<reference evidence="3 4" key="1">
    <citation type="submission" date="2018-04" db="EMBL/GenBank/DDBJ databases">
        <title>Genomic Encyclopedia of Archaeal and Bacterial Type Strains, Phase II (KMG-II): from individual species to whole genera.</title>
        <authorList>
            <person name="Goeker M."/>
        </authorList>
    </citation>
    <scope>NUCLEOTIDE SEQUENCE [LARGE SCALE GENOMIC DNA]</scope>
    <source>
        <strain evidence="3 4">DSM 25521</strain>
    </source>
</reference>
<keyword evidence="1" id="KW-0812">Transmembrane</keyword>
<keyword evidence="4" id="KW-1185">Reference proteome</keyword>
<feature type="transmembrane region" description="Helical" evidence="1">
    <location>
        <begin position="36"/>
        <end position="55"/>
    </location>
</feature>
<dbReference type="GO" id="GO:0016020">
    <property type="term" value="C:membrane"/>
    <property type="evidence" value="ECO:0007669"/>
    <property type="project" value="InterPro"/>
</dbReference>
<accession>A0A2T4Z369</accession>
<evidence type="ECO:0000313" key="4">
    <source>
        <dbReference type="Proteomes" id="UP000241808"/>
    </source>
</evidence>
<sequence length="279" mass="28591">MGLMTLGMLLFATNDALVKAHMGALSVAQALGVRGIFATIGVAAFLMASGTRLTLAGYWHPLVVGRSLAEGLAVFFLFQALWRMPIGDVTAVSQSMPLFLLPIAVLVLGEKVSPVQWALVILGFIGIVLIAKPASAGFDPAIGLAIGTTICFVLRDVTVKFIPPHIASATVTFSTVSVVMAAALALATIQGLGPMGVKQTGMLGLAGLLLAAGQAAIITALRMAPVSQVGPFNYTKTAFAVVIGILFFGERPDLITAAGIGLVALSGILIASGLGRPRA</sequence>
<feature type="transmembrane region" description="Helical" evidence="1">
    <location>
        <begin position="137"/>
        <end position="154"/>
    </location>
</feature>
<feature type="transmembrane region" description="Helical" evidence="1">
    <location>
        <begin position="115"/>
        <end position="131"/>
    </location>
</feature>
<feature type="domain" description="EamA" evidence="2">
    <location>
        <begin position="141"/>
        <end position="270"/>
    </location>
</feature>
<organism evidence="3 4">
    <name type="scientific">Phreatobacter oligotrophus</name>
    <dbReference type="NCBI Taxonomy" id="1122261"/>
    <lineage>
        <taxon>Bacteria</taxon>
        <taxon>Pseudomonadati</taxon>
        <taxon>Pseudomonadota</taxon>
        <taxon>Alphaproteobacteria</taxon>
        <taxon>Hyphomicrobiales</taxon>
        <taxon>Phreatobacteraceae</taxon>
        <taxon>Phreatobacter</taxon>
    </lineage>
</organism>
<dbReference type="PANTHER" id="PTHR22911:SF103">
    <property type="entry name" value="BLR2811 PROTEIN"/>
    <property type="match status" value="1"/>
</dbReference>
<feature type="transmembrane region" description="Helical" evidence="1">
    <location>
        <begin position="91"/>
        <end position="108"/>
    </location>
</feature>
<evidence type="ECO:0000256" key="1">
    <source>
        <dbReference type="SAM" id="Phobius"/>
    </source>
</evidence>
<dbReference type="EMBL" id="PZZL01000005">
    <property type="protein sequence ID" value="PTM55193.1"/>
    <property type="molecule type" value="Genomic_DNA"/>
</dbReference>
<comment type="caution">
    <text evidence="3">The sequence shown here is derived from an EMBL/GenBank/DDBJ whole genome shotgun (WGS) entry which is preliminary data.</text>
</comment>
<feature type="transmembrane region" description="Helical" evidence="1">
    <location>
        <begin position="233"/>
        <end position="249"/>
    </location>
</feature>
<dbReference type="InterPro" id="IPR000620">
    <property type="entry name" value="EamA_dom"/>
</dbReference>
<proteinExistence type="predicted"/>
<dbReference type="AlphaFoldDB" id="A0A2T4Z369"/>
<dbReference type="Pfam" id="PF00892">
    <property type="entry name" value="EamA"/>
    <property type="match status" value="2"/>
</dbReference>